<dbReference type="AlphaFoldDB" id="A0A0A8YH49"/>
<proteinExistence type="predicted"/>
<protein>
    <submittedName>
        <fullName evidence="1">Uncharacterized protein</fullName>
    </submittedName>
</protein>
<sequence>MVPNLIPRPQSKMFLMCQLIQKLRLINPI</sequence>
<organism evidence="1">
    <name type="scientific">Arundo donax</name>
    <name type="common">Giant reed</name>
    <name type="synonym">Donax arundinaceus</name>
    <dbReference type="NCBI Taxonomy" id="35708"/>
    <lineage>
        <taxon>Eukaryota</taxon>
        <taxon>Viridiplantae</taxon>
        <taxon>Streptophyta</taxon>
        <taxon>Embryophyta</taxon>
        <taxon>Tracheophyta</taxon>
        <taxon>Spermatophyta</taxon>
        <taxon>Magnoliopsida</taxon>
        <taxon>Liliopsida</taxon>
        <taxon>Poales</taxon>
        <taxon>Poaceae</taxon>
        <taxon>PACMAD clade</taxon>
        <taxon>Arundinoideae</taxon>
        <taxon>Arundineae</taxon>
        <taxon>Arundo</taxon>
    </lineage>
</organism>
<name>A0A0A8YH49_ARUDO</name>
<accession>A0A0A8YH49</accession>
<evidence type="ECO:0000313" key="1">
    <source>
        <dbReference type="EMBL" id="JAD24695.1"/>
    </source>
</evidence>
<reference evidence="1" key="1">
    <citation type="submission" date="2014-09" db="EMBL/GenBank/DDBJ databases">
        <authorList>
            <person name="Magalhaes I.L.F."/>
            <person name="Oliveira U."/>
            <person name="Santos F.R."/>
            <person name="Vidigal T.H.D.A."/>
            <person name="Brescovit A.D."/>
            <person name="Santos A.J."/>
        </authorList>
    </citation>
    <scope>NUCLEOTIDE SEQUENCE</scope>
    <source>
        <tissue evidence="1">Shoot tissue taken approximately 20 cm above the soil surface</tissue>
    </source>
</reference>
<dbReference type="EMBL" id="GBRH01273200">
    <property type="protein sequence ID" value="JAD24695.1"/>
    <property type="molecule type" value="Transcribed_RNA"/>
</dbReference>
<reference evidence="1" key="2">
    <citation type="journal article" date="2015" name="Data Brief">
        <title>Shoot transcriptome of the giant reed, Arundo donax.</title>
        <authorList>
            <person name="Barrero R.A."/>
            <person name="Guerrero F.D."/>
            <person name="Moolhuijzen P."/>
            <person name="Goolsby J.A."/>
            <person name="Tidwell J."/>
            <person name="Bellgard S.E."/>
            <person name="Bellgard M.I."/>
        </authorList>
    </citation>
    <scope>NUCLEOTIDE SEQUENCE</scope>
    <source>
        <tissue evidence="1">Shoot tissue taken approximately 20 cm above the soil surface</tissue>
    </source>
</reference>